<proteinExistence type="predicted"/>
<dbReference type="Gene3D" id="1.10.10.60">
    <property type="entry name" value="Homeodomain-like"/>
    <property type="match status" value="1"/>
</dbReference>
<dbReference type="SUPFAM" id="SSF52172">
    <property type="entry name" value="CheY-like"/>
    <property type="match status" value="1"/>
</dbReference>
<evidence type="ECO:0000256" key="3">
    <source>
        <dbReference type="ARBA" id="ARBA00022553"/>
    </source>
</evidence>
<dbReference type="InterPro" id="IPR011123">
    <property type="entry name" value="Y_Y_Y"/>
</dbReference>
<dbReference type="RefSeq" id="WP_184132376.1">
    <property type="nucleotide sequence ID" value="NZ_JACHKT010000007.1"/>
</dbReference>
<reference evidence="10 11" key="1">
    <citation type="submission" date="2020-08" db="EMBL/GenBank/DDBJ databases">
        <title>Functional genomics of gut bacteria from endangered species of beetles.</title>
        <authorList>
            <person name="Carlos-Shanley C."/>
        </authorList>
    </citation>
    <scope>NUCLEOTIDE SEQUENCE [LARGE SCALE GENOMIC DNA]</scope>
    <source>
        <strain evidence="10 11">S00070</strain>
    </source>
</reference>
<dbReference type="CDD" id="cd00146">
    <property type="entry name" value="PKD"/>
    <property type="match status" value="1"/>
</dbReference>
<dbReference type="PRINTS" id="PR00344">
    <property type="entry name" value="BCTRLSENSOR"/>
</dbReference>
<keyword evidence="4" id="KW-0805">Transcription regulation</keyword>
<dbReference type="InterPro" id="IPR036097">
    <property type="entry name" value="HisK_dim/P_sf"/>
</dbReference>
<dbReference type="InterPro" id="IPR009057">
    <property type="entry name" value="Homeodomain-like_sf"/>
</dbReference>
<dbReference type="InterPro" id="IPR011110">
    <property type="entry name" value="Reg_prop"/>
</dbReference>
<dbReference type="Pfam" id="PF02518">
    <property type="entry name" value="HATPase_c"/>
    <property type="match status" value="1"/>
</dbReference>
<dbReference type="GO" id="GO:0003700">
    <property type="term" value="F:DNA-binding transcription factor activity"/>
    <property type="evidence" value="ECO:0007669"/>
    <property type="project" value="InterPro"/>
</dbReference>
<feature type="modified residue" description="4-aspartylphosphate" evidence="6">
    <location>
        <position position="1182"/>
    </location>
</feature>
<dbReference type="FunFam" id="2.60.40.10:FF:000791">
    <property type="entry name" value="Two-component system sensor histidine kinase/response regulator"/>
    <property type="match status" value="1"/>
</dbReference>
<sequence length="1383" mass="159093">MFPIKPITFLLRFTFLYFCLGGITFAQIPNLKFKHITNEQGLSNSTIESIYQDSRGFIWFGTRDGLNRYDGNEMVVFKNDPKDENSISDNYITYIQEDKNSNLWIGTINGLNRFDERKNTFTRFNHTAKKAKSISDNYITCIKNDSKNRLWICTRNGINLLQEDQSFVTFQHQKSSSNTLSNNRVNYFFEDSNHNFWVGTESGIQLFEIASGTFREIEAFKNLPFSLKSYAVNCINEDRQGNLLIGTNGNGLIIYNHQLNTIKQYSHQETVAKSLGNNLVKMILVDAKKNIWVGCINGGLNLFDPVSGIFFNYQYRPDEPKSLSQRTVSALFEDNQGNLWVGTHRGGINLYMPQTEKFTLYRQEPNLNSLSYNDVKAFCEDSFGNIWIGTDGGGLNLFNRKNNSFKHFKYSPFNKNSIGSNEVLDIHEDKKGNLWIATWGGGLSLHNRSSNTFTRFLNNPADKNSVSSNYIQQIFEDSHQNLWIATYFGGLNLLNTETKRFTRLVYGKNNRSQLFGNNIIAINEDKKGNIWIGTDDGGLNRYNIATQTFTHYFNNESKKPDLRIIFIDKKGRVWVGQKGLYLFDEGENTFKIFSEKANLDTEFIKGMVEDAEGNFWIATSNGITKINPETKLAKKYNTVDGLQGLEFEANAFLMTKDGEIFFGGVNGFNTFYPQKITTNTFTPPVYITDFQIFNKKVAISDDTPLNEDISFAKAIDLSYKESTFSFGFAALNYTASENNQYAYKLENWDKDWIYVSKEKKASYTNVSPGDYTFQIKASNNDGIWNEKIYQLALHISPPFWATWWFRALTVITIISGIVAFYNFKRRLEIQQLEEQKKEEIHQEQLQFFTNISHEFRTPLSLILGPLEKLKKEFPNSPAHPYYDLMYRNANRLIGLINELMDFRKVESGVLKLNVMQGNINTFLKEISDEFADLAQEKKITFEVLQDNQLTETWFDRQILEKIIINLLSNAFKYIDNGKHVILQVLDSLENYQAQFSNELKILNEYQGTHYLYIRVADDGIGISKESISNLFERYYKTTETHLGSGIGLAFVKSLTNLHKGSIWVYSEKDKGTEIIIGIPCKREDYAEKELWIKNKEVLVKLESISTKYDVALNLGEEVSVKVREKVSEELAKPTILLVDDNDELRTFLKETLRKNYKIIEALNGQLGYEMAKETFPDLIISDVMMPVMNGNIFCKKVKEDDEISHIPFLMLTAKDGTESKIEGVESGADFYFSKPISIELLELTIKNIFIQKQKLKEKYGNDQLTEVVELAHSQKDKAFLMELIGMIEAHLSNPEMNIDYICSQMGMSRTKLYTKVKELTGQAIGDFIRTIRLKKAVQLMTQENMAIAEVMYNVGIQTQSYFTKAFKNEFGKTPMQFLKDLKK</sequence>
<dbReference type="InterPro" id="IPR001789">
    <property type="entry name" value="Sig_transdc_resp-reg_receiver"/>
</dbReference>
<dbReference type="FunFam" id="1.10.287.130:FF:000045">
    <property type="entry name" value="Two-component system sensor histidine kinase/response regulator"/>
    <property type="match status" value="1"/>
</dbReference>
<dbReference type="Pfam" id="PF00072">
    <property type="entry name" value="Response_reg"/>
    <property type="match status" value="1"/>
</dbReference>
<accession>A0A841ER57</accession>
<dbReference type="Gene3D" id="2.60.40.10">
    <property type="entry name" value="Immunoglobulins"/>
    <property type="match status" value="1"/>
</dbReference>
<dbReference type="Gene3D" id="3.30.565.10">
    <property type="entry name" value="Histidine kinase-like ATPase, C-terminal domain"/>
    <property type="match status" value="1"/>
</dbReference>
<dbReference type="SUPFAM" id="SSF63829">
    <property type="entry name" value="Calcium-dependent phosphotriesterase"/>
    <property type="match status" value="2"/>
</dbReference>
<dbReference type="InterPro" id="IPR018060">
    <property type="entry name" value="HTH_AraC"/>
</dbReference>
<dbReference type="InterPro" id="IPR013783">
    <property type="entry name" value="Ig-like_fold"/>
</dbReference>
<evidence type="ECO:0000256" key="1">
    <source>
        <dbReference type="ARBA" id="ARBA00000085"/>
    </source>
</evidence>
<dbReference type="PROSITE" id="PS50110">
    <property type="entry name" value="RESPONSE_REGULATORY"/>
    <property type="match status" value="1"/>
</dbReference>
<protein>
    <recommendedName>
        <fullName evidence="2">histidine kinase</fullName>
        <ecNumber evidence="2">2.7.13.3</ecNumber>
    </recommendedName>
</protein>
<dbReference type="Pfam" id="PF07494">
    <property type="entry name" value="Reg_prop"/>
    <property type="match status" value="10"/>
</dbReference>
<dbReference type="Pfam" id="PF12833">
    <property type="entry name" value="HTH_18"/>
    <property type="match status" value="1"/>
</dbReference>
<dbReference type="Proteomes" id="UP000524404">
    <property type="component" value="Unassembled WGS sequence"/>
</dbReference>
<comment type="caution">
    <text evidence="10">The sequence shown here is derived from an EMBL/GenBank/DDBJ whole genome shotgun (WGS) entry which is preliminary data.</text>
</comment>
<dbReference type="SMART" id="SM00448">
    <property type="entry name" value="REC"/>
    <property type="match status" value="1"/>
</dbReference>
<dbReference type="CDD" id="cd00082">
    <property type="entry name" value="HisKA"/>
    <property type="match status" value="1"/>
</dbReference>
<dbReference type="EMBL" id="JACHKT010000007">
    <property type="protein sequence ID" value="MBB6002750.1"/>
    <property type="molecule type" value="Genomic_DNA"/>
</dbReference>
<keyword evidence="10" id="KW-0238">DNA-binding</keyword>
<dbReference type="PROSITE" id="PS01124">
    <property type="entry name" value="HTH_ARAC_FAMILY_2"/>
    <property type="match status" value="1"/>
</dbReference>
<dbReference type="GO" id="GO:0043565">
    <property type="term" value="F:sequence-specific DNA binding"/>
    <property type="evidence" value="ECO:0007669"/>
    <property type="project" value="InterPro"/>
</dbReference>
<dbReference type="InterPro" id="IPR036890">
    <property type="entry name" value="HATPase_C_sf"/>
</dbReference>
<dbReference type="PROSITE" id="PS50109">
    <property type="entry name" value="HIS_KIN"/>
    <property type="match status" value="1"/>
</dbReference>
<dbReference type="InterPro" id="IPR015943">
    <property type="entry name" value="WD40/YVTN_repeat-like_dom_sf"/>
</dbReference>
<keyword evidence="5" id="KW-0804">Transcription</keyword>
<dbReference type="Gene3D" id="3.40.50.2300">
    <property type="match status" value="1"/>
</dbReference>
<keyword evidence="10" id="KW-0808">Transferase</keyword>
<keyword evidence="3 6" id="KW-0597">Phosphoprotein</keyword>
<keyword evidence="11" id="KW-1185">Reference proteome</keyword>
<dbReference type="CDD" id="cd00075">
    <property type="entry name" value="HATPase"/>
    <property type="match status" value="1"/>
</dbReference>
<feature type="domain" description="Response regulatory" evidence="9">
    <location>
        <begin position="1134"/>
        <end position="1249"/>
    </location>
</feature>
<evidence type="ECO:0000259" key="9">
    <source>
        <dbReference type="PROSITE" id="PS50110"/>
    </source>
</evidence>
<evidence type="ECO:0000256" key="6">
    <source>
        <dbReference type="PROSITE-ProRule" id="PRU00169"/>
    </source>
</evidence>
<dbReference type="SUPFAM" id="SSF47384">
    <property type="entry name" value="Homodimeric domain of signal transducing histidine kinase"/>
    <property type="match status" value="1"/>
</dbReference>
<dbReference type="SMART" id="SM00388">
    <property type="entry name" value="HisKA"/>
    <property type="match status" value="1"/>
</dbReference>
<evidence type="ECO:0000259" key="7">
    <source>
        <dbReference type="PROSITE" id="PS01124"/>
    </source>
</evidence>
<dbReference type="SUPFAM" id="SSF46689">
    <property type="entry name" value="Homeodomain-like"/>
    <property type="match status" value="1"/>
</dbReference>
<dbReference type="SMART" id="SM00387">
    <property type="entry name" value="HATPase_c"/>
    <property type="match status" value="1"/>
</dbReference>
<keyword evidence="10" id="KW-0418">Kinase</keyword>
<dbReference type="GO" id="GO:0000155">
    <property type="term" value="F:phosphorelay sensor kinase activity"/>
    <property type="evidence" value="ECO:0007669"/>
    <property type="project" value="InterPro"/>
</dbReference>
<dbReference type="Pfam" id="PF07495">
    <property type="entry name" value="Y_Y_Y"/>
    <property type="match status" value="1"/>
</dbReference>
<dbReference type="Pfam" id="PF00512">
    <property type="entry name" value="HisKA"/>
    <property type="match status" value="1"/>
</dbReference>
<organism evidence="10 11">
    <name type="scientific">Arcicella rosea</name>
    <dbReference type="NCBI Taxonomy" id="502909"/>
    <lineage>
        <taxon>Bacteria</taxon>
        <taxon>Pseudomonadati</taxon>
        <taxon>Bacteroidota</taxon>
        <taxon>Cytophagia</taxon>
        <taxon>Cytophagales</taxon>
        <taxon>Flectobacillaceae</taxon>
        <taxon>Arcicella</taxon>
    </lineage>
</organism>
<dbReference type="EC" id="2.7.13.3" evidence="2"/>
<evidence type="ECO:0000313" key="11">
    <source>
        <dbReference type="Proteomes" id="UP000524404"/>
    </source>
</evidence>
<dbReference type="PANTHER" id="PTHR43547:SF2">
    <property type="entry name" value="HYBRID SIGNAL TRANSDUCTION HISTIDINE KINASE C"/>
    <property type="match status" value="1"/>
</dbReference>
<dbReference type="InterPro" id="IPR005467">
    <property type="entry name" value="His_kinase_dom"/>
</dbReference>
<dbReference type="Gene3D" id="1.10.287.130">
    <property type="match status" value="1"/>
</dbReference>
<dbReference type="InterPro" id="IPR003661">
    <property type="entry name" value="HisK_dim/P_dom"/>
</dbReference>
<evidence type="ECO:0000313" key="10">
    <source>
        <dbReference type="EMBL" id="MBB6002750.1"/>
    </source>
</evidence>
<feature type="domain" description="Histidine kinase" evidence="8">
    <location>
        <begin position="850"/>
        <end position="1082"/>
    </location>
</feature>
<evidence type="ECO:0000259" key="8">
    <source>
        <dbReference type="PROSITE" id="PS50109"/>
    </source>
</evidence>
<evidence type="ECO:0000256" key="5">
    <source>
        <dbReference type="ARBA" id="ARBA00023163"/>
    </source>
</evidence>
<comment type="catalytic activity">
    <reaction evidence="1">
        <text>ATP + protein L-histidine = ADP + protein N-phospho-L-histidine.</text>
        <dbReference type="EC" id="2.7.13.3"/>
    </reaction>
</comment>
<feature type="domain" description="HTH araC/xylS-type" evidence="7">
    <location>
        <begin position="1281"/>
        <end position="1380"/>
    </location>
</feature>
<dbReference type="SMART" id="SM00342">
    <property type="entry name" value="HTH_ARAC"/>
    <property type="match status" value="1"/>
</dbReference>
<dbReference type="InterPro" id="IPR003594">
    <property type="entry name" value="HATPase_dom"/>
</dbReference>
<dbReference type="InterPro" id="IPR004358">
    <property type="entry name" value="Sig_transdc_His_kin-like_C"/>
</dbReference>
<dbReference type="PANTHER" id="PTHR43547">
    <property type="entry name" value="TWO-COMPONENT HISTIDINE KINASE"/>
    <property type="match status" value="1"/>
</dbReference>
<dbReference type="Gene3D" id="2.130.10.10">
    <property type="entry name" value="YVTN repeat-like/Quinoprotein amine dehydrogenase"/>
    <property type="match status" value="4"/>
</dbReference>
<evidence type="ECO:0000256" key="4">
    <source>
        <dbReference type="ARBA" id="ARBA00023015"/>
    </source>
</evidence>
<dbReference type="SUPFAM" id="SSF55874">
    <property type="entry name" value="ATPase domain of HSP90 chaperone/DNA topoisomerase II/histidine kinase"/>
    <property type="match status" value="1"/>
</dbReference>
<dbReference type="InterPro" id="IPR011006">
    <property type="entry name" value="CheY-like_superfamily"/>
</dbReference>
<evidence type="ECO:0000256" key="2">
    <source>
        <dbReference type="ARBA" id="ARBA00012438"/>
    </source>
</evidence>
<name>A0A841ER57_9BACT</name>
<gene>
    <name evidence="10" type="ORF">HNP25_001402</name>
</gene>